<dbReference type="SUPFAM" id="SSF53448">
    <property type="entry name" value="Nucleotide-diphospho-sugar transferases"/>
    <property type="match status" value="1"/>
</dbReference>
<proteinExistence type="predicted"/>
<gene>
    <name evidence="3" type="ORF">KV396_12265</name>
</gene>
<keyword evidence="4" id="KW-1185">Reference proteome</keyword>
<accession>A0ABY4IUN4</accession>
<organism evidence="3 4">
    <name type="scientific">Microbacterium galbinum</name>
    <dbReference type="NCBI Taxonomy" id="2851646"/>
    <lineage>
        <taxon>Bacteria</taxon>
        <taxon>Bacillati</taxon>
        <taxon>Actinomycetota</taxon>
        <taxon>Actinomycetes</taxon>
        <taxon>Micrococcales</taxon>
        <taxon>Microbacteriaceae</taxon>
        <taxon>Microbacterium</taxon>
    </lineage>
</organism>
<dbReference type="GO" id="GO:0016757">
    <property type="term" value="F:glycosyltransferase activity"/>
    <property type="evidence" value="ECO:0007669"/>
    <property type="project" value="UniProtKB-KW"/>
</dbReference>
<evidence type="ECO:0000259" key="1">
    <source>
        <dbReference type="Pfam" id="PF00535"/>
    </source>
</evidence>
<dbReference type="InterPro" id="IPR055259">
    <property type="entry name" value="YkvP/CgeB_Glyco_trans-like"/>
</dbReference>
<feature type="domain" description="Glycosyltransferase 2-like" evidence="1">
    <location>
        <begin position="520"/>
        <end position="622"/>
    </location>
</feature>
<dbReference type="EMBL" id="CP078077">
    <property type="protein sequence ID" value="UPL15203.1"/>
    <property type="molecule type" value="Genomic_DNA"/>
</dbReference>
<keyword evidence="3" id="KW-0328">Glycosyltransferase</keyword>
<evidence type="ECO:0000313" key="4">
    <source>
        <dbReference type="Proteomes" id="UP000831963"/>
    </source>
</evidence>
<dbReference type="InterPro" id="IPR029044">
    <property type="entry name" value="Nucleotide-diphossugar_trans"/>
</dbReference>
<evidence type="ECO:0000259" key="2">
    <source>
        <dbReference type="Pfam" id="PF13524"/>
    </source>
</evidence>
<name>A0ABY4IUN4_9MICO</name>
<protein>
    <submittedName>
        <fullName evidence="3">Glycosyltransferase</fullName>
        <ecNumber evidence="3">2.4.-.-</ecNumber>
    </submittedName>
</protein>
<dbReference type="Gene3D" id="3.90.550.10">
    <property type="entry name" value="Spore Coat Polysaccharide Biosynthesis Protein SpsA, Chain A"/>
    <property type="match status" value="1"/>
</dbReference>
<dbReference type="Pfam" id="PF13524">
    <property type="entry name" value="Glyco_trans_1_2"/>
    <property type="match status" value="1"/>
</dbReference>
<dbReference type="RefSeq" id="WP_247955894.1">
    <property type="nucleotide sequence ID" value="NZ_CP078077.1"/>
</dbReference>
<dbReference type="InterPro" id="IPR001173">
    <property type="entry name" value="Glyco_trans_2-like"/>
</dbReference>
<sequence length="1112" mass="122402">MGFWKQKHAATDDQTGPNEILHPERVTSKEYYSALLGIDFGDDLAAAEHYLADGWREGVVPHPFVDRPMVRASMDAAVTLRDELRAFASSTQARPALGALGGIWEASAKEERGRGLRPVDAAAFLAGTPEERDALPVRGGATWGELRRILAASTRVVPRMQEARMFDLEHYSSLTGRTFLGWRAALDDYIVRGEREGATPNWAFEPEWFAAHDRSQTRGSRAFNQLFQYVSSDERVSTTPADRTGRTLAELLRSHDDAVLETFGGGATDIRSAKAAAAASVPRLPAVTQGRRVPLRGGTSLDVAVIVDARHLVSESHYEDLRTLARTQDPATRAVFVVCDADDGHEPPLSTLFEEERFHVLDAELGEPLGAVAARIVDEGGFSAWSLWRPGQQWKPAGLSDASRALDANPDSSGVGAYTPQAPQQWGELEGALWRTRLDAAGIVFRTDRIAPDPDLDYGLNADAVARLAKAGDGIVIEGDRFWARRYDGGVFANRAGANSARKSHLPAVDCSLPESTDTTVVVPTFEDWRMTVDAVAAVRDQRDAAVIVVDNGSRRAVGAILRQAFLGDEHVQYVRLPVNTDFAVASDFGARIAKSRNVVFLNNDTVVQEGWLRPLEHALADAVAVQPLLLFADRTVQTAGTVFAGGLSSPRHLLSGFHREDVPREVGEYSFSALTAACLAVSREDYLDTGGFDAEYVNGMEDVDLCLRLGNSTGRPLRVVPESTVVHLESKTEGRFAHVVPNRRRFSQVWRDELLGELDDRNVLEGSRLRVSDIRWRDQRGFPLREPEWQIERIPSLIVDERPPRLRWAVKISSPGTLLGDLWGDTFYGQDLACALRRLGQDVVVDRTSSWERPGAGDDEDVTLTLRGLNRFTPRPGSVNLLWVISHPDRVTVDELRSGWDQVYSAGATWAAHHSARAGIAITPLLQATDPARFRPSEEELPRKGVLFVGRTRGERRPVVLDAAEVSDDLSVYGDDGWERYIDQRHIAGTVLPNAQLPRAYAEARVVLNDHWGDMRRGGFLSNRLFDAAATGARIVSDDVTGLTDVFGEQVRTYSTHAELQALLTPDSEAWPTEAQMRASAARVAADHSFDARARVLLDDALRHRSKDAGR</sequence>
<dbReference type="Pfam" id="PF00535">
    <property type="entry name" value="Glycos_transf_2"/>
    <property type="match status" value="1"/>
</dbReference>
<dbReference type="PANTHER" id="PTHR43179:SF7">
    <property type="entry name" value="RHAMNOSYLTRANSFERASE WBBL"/>
    <property type="match status" value="1"/>
</dbReference>
<feature type="domain" description="Spore protein YkvP/CgeB glycosyl transferase-like" evidence="2">
    <location>
        <begin position="969"/>
        <end position="1100"/>
    </location>
</feature>
<evidence type="ECO:0000313" key="3">
    <source>
        <dbReference type="EMBL" id="UPL15203.1"/>
    </source>
</evidence>
<dbReference type="PANTHER" id="PTHR43179">
    <property type="entry name" value="RHAMNOSYLTRANSFERASE WBBL"/>
    <property type="match status" value="1"/>
</dbReference>
<dbReference type="EC" id="2.4.-.-" evidence="3"/>
<reference evidence="3 4" key="1">
    <citation type="submission" date="2021-06" db="EMBL/GenBank/DDBJ databases">
        <title>Genome-based taxonomic framework of Microbacterium strains isolated from marine environment, the description of four new species and reclassification of four preexisting species.</title>
        <authorList>
            <person name="Lee S.D."/>
            <person name="Kim S.-M."/>
            <person name="Byeon Y.-S."/>
            <person name="Yang H.L."/>
            <person name="Kim I.S."/>
        </authorList>
    </citation>
    <scope>NUCLEOTIDE SEQUENCE [LARGE SCALE GENOMIC DNA]</scope>
    <source>
        <strain evidence="3 4">SSW1-36</strain>
    </source>
</reference>
<keyword evidence="3" id="KW-0808">Transferase</keyword>
<dbReference type="Proteomes" id="UP000831963">
    <property type="component" value="Chromosome"/>
</dbReference>